<dbReference type="AlphaFoldDB" id="A0A821XW40"/>
<feature type="compositionally biased region" description="Polar residues" evidence="1">
    <location>
        <begin position="490"/>
        <end position="502"/>
    </location>
</feature>
<evidence type="ECO:0000256" key="1">
    <source>
        <dbReference type="SAM" id="MobiDB-lite"/>
    </source>
</evidence>
<name>A0A821XW40_9NEOP</name>
<feature type="compositionally biased region" description="Polar residues" evidence="1">
    <location>
        <begin position="390"/>
        <end position="399"/>
    </location>
</feature>
<evidence type="ECO:0000313" key="2">
    <source>
        <dbReference type="EMBL" id="CAF4949686.1"/>
    </source>
</evidence>
<dbReference type="EMBL" id="CAJOBZ010000072">
    <property type="protein sequence ID" value="CAF4949686.1"/>
    <property type="molecule type" value="Genomic_DNA"/>
</dbReference>
<feature type="region of interest" description="Disordered" evidence="1">
    <location>
        <begin position="143"/>
        <end position="174"/>
    </location>
</feature>
<gene>
    <name evidence="2" type="ORF">PMACD_LOCUS15551</name>
</gene>
<feature type="compositionally biased region" description="Low complexity" evidence="1">
    <location>
        <begin position="503"/>
        <end position="516"/>
    </location>
</feature>
<dbReference type="OrthoDB" id="7492448at2759"/>
<feature type="region of interest" description="Disordered" evidence="1">
    <location>
        <begin position="390"/>
        <end position="455"/>
    </location>
</feature>
<feature type="compositionally biased region" description="Low complexity" evidence="1">
    <location>
        <begin position="211"/>
        <end position="225"/>
    </location>
</feature>
<proteinExistence type="predicted"/>
<keyword evidence="3" id="KW-1185">Reference proteome</keyword>
<evidence type="ECO:0000313" key="3">
    <source>
        <dbReference type="Proteomes" id="UP000663880"/>
    </source>
</evidence>
<reference evidence="2" key="1">
    <citation type="submission" date="2021-02" db="EMBL/GenBank/DDBJ databases">
        <authorList>
            <person name="Steward A R."/>
        </authorList>
    </citation>
    <scope>NUCLEOTIDE SEQUENCE</scope>
</reference>
<organism evidence="2 3">
    <name type="scientific">Pieris macdunnoughi</name>
    <dbReference type="NCBI Taxonomy" id="345717"/>
    <lineage>
        <taxon>Eukaryota</taxon>
        <taxon>Metazoa</taxon>
        <taxon>Ecdysozoa</taxon>
        <taxon>Arthropoda</taxon>
        <taxon>Hexapoda</taxon>
        <taxon>Insecta</taxon>
        <taxon>Pterygota</taxon>
        <taxon>Neoptera</taxon>
        <taxon>Endopterygota</taxon>
        <taxon>Lepidoptera</taxon>
        <taxon>Glossata</taxon>
        <taxon>Ditrysia</taxon>
        <taxon>Papilionoidea</taxon>
        <taxon>Pieridae</taxon>
        <taxon>Pierinae</taxon>
        <taxon>Pieris</taxon>
    </lineage>
</organism>
<feature type="compositionally biased region" description="Low complexity" evidence="1">
    <location>
        <begin position="400"/>
        <end position="430"/>
    </location>
</feature>
<accession>A0A821XW40</accession>
<feature type="compositionally biased region" description="Basic and acidic residues" evidence="1">
    <location>
        <begin position="267"/>
        <end position="283"/>
    </location>
</feature>
<feature type="region of interest" description="Disordered" evidence="1">
    <location>
        <begin position="258"/>
        <end position="304"/>
    </location>
</feature>
<feature type="region of interest" description="Disordered" evidence="1">
    <location>
        <begin position="490"/>
        <end position="516"/>
    </location>
</feature>
<dbReference type="Proteomes" id="UP000663880">
    <property type="component" value="Unassembled WGS sequence"/>
</dbReference>
<feature type="compositionally biased region" description="Low complexity" evidence="1">
    <location>
        <begin position="291"/>
        <end position="304"/>
    </location>
</feature>
<feature type="region of interest" description="Disordered" evidence="1">
    <location>
        <begin position="191"/>
        <end position="231"/>
    </location>
</feature>
<feature type="compositionally biased region" description="Polar residues" evidence="1">
    <location>
        <begin position="431"/>
        <end position="448"/>
    </location>
</feature>
<protein>
    <submittedName>
        <fullName evidence="2">Uncharacterized protein</fullName>
    </submittedName>
</protein>
<sequence length="563" mass="57992">MTRLDLLIASIFISTAFIAVYGYPGSILHRDARSPYYGGFGFHPPPPFPFFRTNNWSGITKSADGNTNGVYSGAAASATNTASATGQALSLASADCDDDDSVQSTGISGKLIAGFGDGHRGDHSGGFGGQFSAHKEARYSFQSGGGKFEAEGSGLNGQSGTGSHEQLNLGASSSANGNIGAADLSKGNGLYSSSHDSAQAGGKLTGGDQSGGFSSSSAHSSSFGSVKGNGQQQVELVSGGIHSEKDDQEQSNLDTQADFNAESGQKNTERFTQNEEESHEHSHQQYGIPNQQGDGLSQQGSVLSQQTLTSSYGQQNKVGGAFGQQNNQLKEQVGLNGGNGQQTVQSGYGQQKVLTGVGHQQYKGAFGQSQGQVGFDQHVHQGGFNKHQAQASFSQKEQNQGAFGQSQGQVGFGQHVHQGGQGGFNKQQGQASLSQEEQLKQHNLQGGNSASSQASSYAHVRGFGYGRGFSGYGHDHSHSNGFNSKYQANQDLQQQQSGPELTSGNSESQSAGSSSIGGALNLASQGLEAAQKAGCSTCAGNGGYAFSNAKSHSGSAISIAFGG</sequence>
<comment type="caution">
    <text evidence="2">The sequence shown here is derived from an EMBL/GenBank/DDBJ whole genome shotgun (WGS) entry which is preliminary data.</text>
</comment>